<dbReference type="Proteomes" id="UP000749559">
    <property type="component" value="Unassembled WGS sequence"/>
</dbReference>
<dbReference type="OrthoDB" id="10072364at2759"/>
<name>A0A8J1XTP9_OWEFU</name>
<organism evidence="2 3">
    <name type="scientific">Owenia fusiformis</name>
    <name type="common">Polychaete worm</name>
    <dbReference type="NCBI Taxonomy" id="6347"/>
    <lineage>
        <taxon>Eukaryota</taxon>
        <taxon>Metazoa</taxon>
        <taxon>Spiralia</taxon>
        <taxon>Lophotrochozoa</taxon>
        <taxon>Annelida</taxon>
        <taxon>Polychaeta</taxon>
        <taxon>Sedentaria</taxon>
        <taxon>Canalipalpata</taxon>
        <taxon>Sabellida</taxon>
        <taxon>Oweniida</taxon>
        <taxon>Oweniidae</taxon>
        <taxon>Owenia</taxon>
    </lineage>
</organism>
<sequence length="382" mass="43105">MDSSKKRSSERLHAKSRREFHMPTREDVLGKIQVDSNITPEKSFGRLKPRKLVNDYTRVNSRYCNLDDEYSDSDSSLGDFIVEEEAPKVAKHQRKKSKNLGRNRPRKAQSRRSQSRGSSSESTESENEDQPEIKKRRGSLNKKGDSKYKRIKRYVTSSDSSSDDETTECKTRKSVIESSSDLEEESSTTINGDINMNDNEKENINNANDTVKTDHDHATTTAESENYSSEFQILPQSTPIKQTTLSQETKGNANQNTMNDPNDNSNMNTANDGTHISDDDEIDDFIKHHGERPTSDMTIAGNVPLKGDTPITCISSDDESDFIVSDGEENVSYESSPSSDSDAEFGTLSIHISRQDRTAHLQMKKDAKKNLFKQLQTKRKKT</sequence>
<dbReference type="EMBL" id="CAIIXF020000010">
    <property type="protein sequence ID" value="CAH1796021.1"/>
    <property type="molecule type" value="Genomic_DNA"/>
</dbReference>
<dbReference type="AlphaFoldDB" id="A0A8J1XTP9"/>
<feature type="compositionally biased region" description="Basic residues" evidence="1">
    <location>
        <begin position="89"/>
        <end position="114"/>
    </location>
</feature>
<evidence type="ECO:0000256" key="1">
    <source>
        <dbReference type="SAM" id="MobiDB-lite"/>
    </source>
</evidence>
<feature type="compositionally biased region" description="Polar residues" evidence="1">
    <location>
        <begin position="219"/>
        <end position="274"/>
    </location>
</feature>
<evidence type="ECO:0000313" key="2">
    <source>
        <dbReference type="EMBL" id="CAH1796021.1"/>
    </source>
</evidence>
<accession>A0A8J1XTP9</accession>
<keyword evidence="3" id="KW-1185">Reference proteome</keyword>
<comment type="caution">
    <text evidence="2">The sequence shown here is derived from an EMBL/GenBank/DDBJ whole genome shotgun (WGS) entry which is preliminary data.</text>
</comment>
<reference evidence="2" key="1">
    <citation type="submission" date="2022-03" db="EMBL/GenBank/DDBJ databases">
        <authorList>
            <person name="Martin C."/>
        </authorList>
    </citation>
    <scope>NUCLEOTIDE SEQUENCE</scope>
</reference>
<feature type="region of interest" description="Disordered" evidence="1">
    <location>
        <begin position="1"/>
        <end position="26"/>
    </location>
</feature>
<gene>
    <name evidence="2" type="ORF">OFUS_LOCUS20477</name>
</gene>
<proteinExistence type="predicted"/>
<evidence type="ECO:0000313" key="3">
    <source>
        <dbReference type="Proteomes" id="UP000749559"/>
    </source>
</evidence>
<feature type="compositionally biased region" description="Basic and acidic residues" evidence="1">
    <location>
        <begin position="284"/>
        <end position="294"/>
    </location>
</feature>
<protein>
    <submittedName>
        <fullName evidence="2">Uncharacterized protein</fullName>
    </submittedName>
</protein>
<feature type="region of interest" description="Disordered" evidence="1">
    <location>
        <begin position="84"/>
        <end position="306"/>
    </location>
</feature>